<reference evidence="3" key="1">
    <citation type="submission" date="2022-07" db="EMBL/GenBank/DDBJ databases">
        <title>Mycobacterium kiyosense sp. nov., scotochromogenic slow-glowing species isolated from respiratory specimens.</title>
        <authorList>
            <person name="Fukano H."/>
            <person name="Kazumi Y."/>
            <person name="Sakagami N."/>
            <person name="Ato M."/>
            <person name="Mitarai S."/>
            <person name="Hoshino Y."/>
        </authorList>
    </citation>
    <scope>NUCLEOTIDE SEQUENCE</scope>
    <source>
        <strain evidence="3">SRL2020-028</strain>
    </source>
</reference>
<dbReference type="Pfam" id="PF18878">
    <property type="entry name" value="PPE-PPW"/>
    <property type="match status" value="1"/>
</dbReference>
<name>A0AA37PYN2_9MYCO</name>
<comment type="caution">
    <text evidence="3">The sequence shown here is derived from an EMBL/GenBank/DDBJ whole genome shotgun (WGS) entry which is preliminary data.</text>
</comment>
<sequence>MLPRWQLARQRVRGHVGVDARRYPTNGDEFMEMNVDVDPDWGVPPGGEPTAVSSDRGAANLGFAGTVSTETGAVAGGMTTLAEDEFGSGPRLPMIPGTWNPDQAGSP</sequence>
<feature type="region of interest" description="Disordered" evidence="1">
    <location>
        <begin position="85"/>
        <end position="107"/>
    </location>
</feature>
<protein>
    <recommendedName>
        <fullName evidence="2">PPE-PPW subfamily C-terminal domain-containing protein</fullName>
    </recommendedName>
</protein>
<dbReference type="Proteomes" id="UP001165663">
    <property type="component" value="Unassembled WGS sequence"/>
</dbReference>
<evidence type="ECO:0000313" key="4">
    <source>
        <dbReference type="Proteomes" id="UP001165663"/>
    </source>
</evidence>
<accession>A0AA37PYN2</accession>
<feature type="domain" description="PPE-PPW subfamily C-terminal" evidence="2">
    <location>
        <begin position="53"/>
        <end position="99"/>
    </location>
</feature>
<evidence type="ECO:0000259" key="2">
    <source>
        <dbReference type="Pfam" id="PF18878"/>
    </source>
</evidence>
<dbReference type="AlphaFoldDB" id="A0AA37PYN2"/>
<evidence type="ECO:0000313" key="3">
    <source>
        <dbReference type="EMBL" id="GLB86725.1"/>
    </source>
</evidence>
<evidence type="ECO:0000256" key="1">
    <source>
        <dbReference type="SAM" id="MobiDB-lite"/>
    </source>
</evidence>
<gene>
    <name evidence="3" type="ORF">SRL2020028_59810</name>
</gene>
<proteinExistence type="predicted"/>
<dbReference type="InterPro" id="IPR043641">
    <property type="entry name" value="PPE-PPW_C"/>
</dbReference>
<dbReference type="EMBL" id="BRXE01000174">
    <property type="protein sequence ID" value="GLB86725.1"/>
    <property type="molecule type" value="Genomic_DNA"/>
</dbReference>
<organism evidence="3 4">
    <name type="scientific">Mycobacterium kiyosense</name>
    <dbReference type="NCBI Taxonomy" id="2871094"/>
    <lineage>
        <taxon>Bacteria</taxon>
        <taxon>Bacillati</taxon>
        <taxon>Actinomycetota</taxon>
        <taxon>Actinomycetes</taxon>
        <taxon>Mycobacteriales</taxon>
        <taxon>Mycobacteriaceae</taxon>
        <taxon>Mycobacterium</taxon>
    </lineage>
</organism>